<evidence type="ECO:0000256" key="4">
    <source>
        <dbReference type="ARBA" id="ARBA00023033"/>
    </source>
</evidence>
<evidence type="ECO:0000259" key="6">
    <source>
        <dbReference type="Pfam" id="PF00296"/>
    </source>
</evidence>
<keyword evidence="4 7" id="KW-0503">Monooxygenase</keyword>
<evidence type="ECO:0000313" key="7">
    <source>
        <dbReference type="EMBL" id="UOE17943.1"/>
    </source>
</evidence>
<evidence type="ECO:0000256" key="3">
    <source>
        <dbReference type="ARBA" id="ARBA00023002"/>
    </source>
</evidence>
<dbReference type="RefSeq" id="WP_068688752.1">
    <property type="nucleotide sequence ID" value="NZ_CP063196.1"/>
</dbReference>
<dbReference type="Pfam" id="PF00296">
    <property type="entry name" value="Bac_luciferase"/>
    <property type="match status" value="1"/>
</dbReference>
<name>A0A399G473_9ACTN</name>
<dbReference type="OrthoDB" id="3265338at2"/>
<dbReference type="AlphaFoldDB" id="A0A399G473"/>
<dbReference type="InterPro" id="IPR011251">
    <property type="entry name" value="Luciferase-like_dom"/>
</dbReference>
<evidence type="ECO:0000313" key="8">
    <source>
        <dbReference type="Proteomes" id="UP000265719"/>
    </source>
</evidence>
<dbReference type="SUPFAM" id="SSF51679">
    <property type="entry name" value="Bacterial luciferase-like"/>
    <property type="match status" value="1"/>
</dbReference>
<dbReference type="Proteomes" id="UP000265719">
    <property type="component" value="Chromosome"/>
</dbReference>
<keyword evidence="1" id="KW-0285">Flavoprotein</keyword>
<dbReference type="PANTHER" id="PTHR30011">
    <property type="entry name" value="ALKANESULFONATE MONOOXYGENASE-RELATED"/>
    <property type="match status" value="1"/>
</dbReference>
<sequence length="438" mass="48036">MSAGRFHLGWFLEGSNAQAWGQPWTGSSGANWARQDLFVDMARALERACFDYILLEDSSYVADSYGGSMEIYLKNAIATPRQDPVVVASLLVQATSRIGIVPTLGTFQYHPYQLARLIGTLDQVSDGRIGWNMVTGSSDRAAQNFGMPGMPEHDLRYDMADEFMEVVFGLWDSWEPDAILADRGSGVFADPAKVRPIDFRGEHYSSRGPLNSGPLPQGRAVIAQAGGSPRGRRFASRYAETIIASVPGVAAMKAYRDDVRSLMEEHGRKPDDCKVLFLVSPVIGQTREEAAELKRQRDLAALERAEISLAHLSKVTNIDFSVFDIDQPLGDVELSTNGHQSTLADFLKAGRDRTLREAIATRSGNESVPLVGTPDDVAAQMGEVMEEVGGDGFLFVSPNLNWRTVTEVADGLVPALQRRGLTRSAYSHAHLRDNLLEF</sequence>
<dbReference type="InterPro" id="IPR016215">
    <property type="entry name" value="NTA_MOA"/>
</dbReference>
<accession>A0A399G473</accession>
<dbReference type="GO" id="GO:0004497">
    <property type="term" value="F:monooxygenase activity"/>
    <property type="evidence" value="ECO:0007669"/>
    <property type="project" value="UniProtKB-KW"/>
</dbReference>
<reference evidence="7" key="1">
    <citation type="submission" date="2020-10" db="EMBL/GenBank/DDBJ databases">
        <title>De novo genome project of the cellulose decomposer Thermobifida halotolerans type strain.</title>
        <authorList>
            <person name="Nagy I."/>
            <person name="Horvath B."/>
            <person name="Kukolya J."/>
            <person name="Nagy I."/>
            <person name="Orsini M."/>
        </authorList>
    </citation>
    <scope>NUCLEOTIDE SEQUENCE</scope>
    <source>
        <strain evidence="7">DSM 44931</strain>
    </source>
</reference>
<proteinExistence type="inferred from homology"/>
<evidence type="ECO:0000256" key="1">
    <source>
        <dbReference type="ARBA" id="ARBA00022630"/>
    </source>
</evidence>
<gene>
    <name evidence="7" type="ORF">NI17_013840</name>
</gene>
<dbReference type="GO" id="GO:0016705">
    <property type="term" value="F:oxidoreductase activity, acting on paired donors, with incorporation or reduction of molecular oxygen"/>
    <property type="evidence" value="ECO:0007669"/>
    <property type="project" value="InterPro"/>
</dbReference>
<dbReference type="EC" id="1.14.-.-" evidence="7"/>
<dbReference type="KEGG" id="thao:NI17_013840"/>
<comment type="similarity">
    <text evidence="5">Belongs to the NtaA/SnaA/DszA monooxygenase family.</text>
</comment>
<organism evidence="7 8">
    <name type="scientific">Thermobifida halotolerans</name>
    <dbReference type="NCBI Taxonomy" id="483545"/>
    <lineage>
        <taxon>Bacteria</taxon>
        <taxon>Bacillati</taxon>
        <taxon>Actinomycetota</taxon>
        <taxon>Actinomycetes</taxon>
        <taxon>Streptosporangiales</taxon>
        <taxon>Nocardiopsidaceae</taxon>
        <taxon>Thermobifida</taxon>
    </lineage>
</organism>
<dbReference type="PIRSF" id="PIRSF000337">
    <property type="entry name" value="NTA_MOA"/>
    <property type="match status" value="1"/>
</dbReference>
<dbReference type="InterPro" id="IPR051260">
    <property type="entry name" value="Diverse_substr_monoxygenases"/>
</dbReference>
<evidence type="ECO:0000256" key="5">
    <source>
        <dbReference type="ARBA" id="ARBA00033748"/>
    </source>
</evidence>
<keyword evidence="2" id="KW-0288">FMN</keyword>
<keyword evidence="8" id="KW-1185">Reference proteome</keyword>
<protein>
    <submittedName>
        <fullName evidence="7">NtaA/DmoA family FMN-dependent monooxygenase</fullName>
        <ecNumber evidence="7">1.14.-.-</ecNumber>
    </submittedName>
</protein>
<dbReference type="EMBL" id="CP063196">
    <property type="protein sequence ID" value="UOE17943.1"/>
    <property type="molecule type" value="Genomic_DNA"/>
</dbReference>
<dbReference type="PANTHER" id="PTHR30011:SF16">
    <property type="entry name" value="C2H2 FINGER DOMAIN TRANSCRIPTION FACTOR (EUROFUNG)-RELATED"/>
    <property type="match status" value="1"/>
</dbReference>
<feature type="domain" description="Luciferase-like" evidence="6">
    <location>
        <begin position="34"/>
        <end position="391"/>
    </location>
</feature>
<dbReference type="InterPro" id="IPR036661">
    <property type="entry name" value="Luciferase-like_sf"/>
</dbReference>
<dbReference type="NCBIfam" id="TIGR03860">
    <property type="entry name" value="FMN_nitrolo"/>
    <property type="match status" value="1"/>
</dbReference>
<dbReference type="Gene3D" id="3.20.20.30">
    <property type="entry name" value="Luciferase-like domain"/>
    <property type="match status" value="1"/>
</dbReference>
<evidence type="ECO:0000256" key="2">
    <source>
        <dbReference type="ARBA" id="ARBA00022643"/>
    </source>
</evidence>
<keyword evidence="3 7" id="KW-0560">Oxidoreductase</keyword>